<gene>
    <name evidence="1" type="ORF">L2E82_12423</name>
</gene>
<reference evidence="1 2" key="2">
    <citation type="journal article" date="2022" name="Mol. Ecol. Resour.">
        <title>The genomes of chicory, endive, great burdock and yacon provide insights into Asteraceae paleo-polyploidization history and plant inulin production.</title>
        <authorList>
            <person name="Fan W."/>
            <person name="Wang S."/>
            <person name="Wang H."/>
            <person name="Wang A."/>
            <person name="Jiang F."/>
            <person name="Liu H."/>
            <person name="Zhao H."/>
            <person name="Xu D."/>
            <person name="Zhang Y."/>
        </authorList>
    </citation>
    <scope>NUCLEOTIDE SEQUENCE [LARGE SCALE GENOMIC DNA]</scope>
    <source>
        <strain evidence="2">cv. Punajuju</strain>
        <tissue evidence="1">Leaves</tissue>
    </source>
</reference>
<keyword evidence="2" id="KW-1185">Reference proteome</keyword>
<reference evidence="2" key="1">
    <citation type="journal article" date="2022" name="Mol. Ecol. Resour.">
        <title>The genomes of chicory, endive, great burdock and yacon provide insights into Asteraceae palaeo-polyploidization history and plant inulin production.</title>
        <authorList>
            <person name="Fan W."/>
            <person name="Wang S."/>
            <person name="Wang H."/>
            <person name="Wang A."/>
            <person name="Jiang F."/>
            <person name="Liu H."/>
            <person name="Zhao H."/>
            <person name="Xu D."/>
            <person name="Zhang Y."/>
        </authorList>
    </citation>
    <scope>NUCLEOTIDE SEQUENCE [LARGE SCALE GENOMIC DNA]</scope>
    <source>
        <strain evidence="2">cv. Punajuju</strain>
    </source>
</reference>
<sequence length="91" mass="10904">MICSELINTMFCALVAIFVFFFSYYTIILSFFTTLSSFGSGDRRREFRSGMGKWQRTGVRFHSDFNLDNNHEHQKQQHQYLINPFFWKDEA</sequence>
<accession>A0ACB9GFV6</accession>
<organism evidence="1 2">
    <name type="scientific">Cichorium intybus</name>
    <name type="common">Chicory</name>
    <dbReference type="NCBI Taxonomy" id="13427"/>
    <lineage>
        <taxon>Eukaryota</taxon>
        <taxon>Viridiplantae</taxon>
        <taxon>Streptophyta</taxon>
        <taxon>Embryophyta</taxon>
        <taxon>Tracheophyta</taxon>
        <taxon>Spermatophyta</taxon>
        <taxon>Magnoliopsida</taxon>
        <taxon>eudicotyledons</taxon>
        <taxon>Gunneridae</taxon>
        <taxon>Pentapetalae</taxon>
        <taxon>asterids</taxon>
        <taxon>campanulids</taxon>
        <taxon>Asterales</taxon>
        <taxon>Asteraceae</taxon>
        <taxon>Cichorioideae</taxon>
        <taxon>Cichorieae</taxon>
        <taxon>Cichoriinae</taxon>
        <taxon>Cichorium</taxon>
    </lineage>
</organism>
<evidence type="ECO:0000313" key="2">
    <source>
        <dbReference type="Proteomes" id="UP001055811"/>
    </source>
</evidence>
<protein>
    <submittedName>
        <fullName evidence="1">Uncharacterized protein</fullName>
    </submittedName>
</protein>
<name>A0ACB9GFV6_CICIN</name>
<dbReference type="Proteomes" id="UP001055811">
    <property type="component" value="Linkage Group LG02"/>
</dbReference>
<proteinExistence type="predicted"/>
<comment type="caution">
    <text evidence="1">The sequence shown here is derived from an EMBL/GenBank/DDBJ whole genome shotgun (WGS) entry which is preliminary data.</text>
</comment>
<dbReference type="EMBL" id="CM042010">
    <property type="protein sequence ID" value="KAI3782378.1"/>
    <property type="molecule type" value="Genomic_DNA"/>
</dbReference>
<evidence type="ECO:0000313" key="1">
    <source>
        <dbReference type="EMBL" id="KAI3782378.1"/>
    </source>
</evidence>